<accession>A0A0U0W4S2</accession>
<protein>
    <submittedName>
        <fullName evidence="3">Oxidoreductase, Gfo/Idh/MocA family protein</fullName>
    </submittedName>
</protein>
<sequence length="354" mass="38760">MNRELRFLLSGPGLMGRKHAALLKENPDTRLAAIVAPAHSRNFEFAAAEGVRLFTTVEEAVETEEVDAAIISSPNVFHYDQAMRCVKSGIPALVEKPITDSLSAAAGLASAAAESNVSLLVGHHRTYSPLLEVARAFMASEKFGKAVCVQGSALFYKPADYFASGPWRTRPGGGPILINMIHEVGILRFLVGEIESVAAKFSRAAREFEVEDSSAMIFSFRNGAIGTFLLSDASASSKSWEMTAGENPVYPHFPEQNCYHFSGTMGSLDFPSMRFRTYFGTPNRSWWHPFDEGQLSVQRHDPLTTQLRHFVDVVRGNAAPLVTARDGYLNMLIVEAIVKAANSSREVEISEIAE</sequence>
<feature type="domain" description="Gfo/Idh/MocA-like oxidoreductase N-terminal" evidence="1">
    <location>
        <begin position="6"/>
        <end position="123"/>
    </location>
</feature>
<feature type="domain" description="GFO/IDH/MocA-like oxidoreductase" evidence="2">
    <location>
        <begin position="134"/>
        <end position="268"/>
    </location>
</feature>
<dbReference type="Proteomes" id="UP000198875">
    <property type="component" value="Unassembled WGS sequence"/>
</dbReference>
<dbReference type="Pfam" id="PF22725">
    <property type="entry name" value="GFO_IDH_MocA_C3"/>
    <property type="match status" value="1"/>
</dbReference>
<dbReference type="InterPro" id="IPR055170">
    <property type="entry name" value="GFO_IDH_MocA-like_dom"/>
</dbReference>
<evidence type="ECO:0000313" key="3">
    <source>
        <dbReference type="EMBL" id="CPR05781.1"/>
    </source>
</evidence>
<name>A0A0U0W4S2_MYCBE</name>
<dbReference type="PANTHER" id="PTHR43377">
    <property type="entry name" value="BILIVERDIN REDUCTASE A"/>
    <property type="match status" value="1"/>
</dbReference>
<dbReference type="Gene3D" id="3.30.360.10">
    <property type="entry name" value="Dihydrodipicolinate Reductase, domain 2"/>
    <property type="match status" value="1"/>
</dbReference>
<dbReference type="EMBL" id="CSTD01000001">
    <property type="protein sequence ID" value="CPR05781.1"/>
    <property type="molecule type" value="Genomic_DNA"/>
</dbReference>
<dbReference type="SUPFAM" id="SSF51735">
    <property type="entry name" value="NAD(P)-binding Rossmann-fold domains"/>
    <property type="match status" value="1"/>
</dbReference>
<reference evidence="3 4" key="1">
    <citation type="submission" date="2015-03" db="EMBL/GenBank/DDBJ databases">
        <authorList>
            <person name="Murphy D."/>
        </authorList>
    </citation>
    <scope>NUCLEOTIDE SEQUENCE [LARGE SCALE GENOMIC DNA]</scope>
    <source>
        <strain evidence="3 4">DSM 44277</strain>
    </source>
</reference>
<dbReference type="AlphaFoldDB" id="A0A0U0W4S2"/>
<dbReference type="GO" id="GO:0000166">
    <property type="term" value="F:nucleotide binding"/>
    <property type="evidence" value="ECO:0007669"/>
    <property type="project" value="InterPro"/>
</dbReference>
<proteinExistence type="predicted"/>
<dbReference type="InterPro" id="IPR051450">
    <property type="entry name" value="Gfo/Idh/MocA_Oxidoreductases"/>
</dbReference>
<dbReference type="InterPro" id="IPR036291">
    <property type="entry name" value="NAD(P)-bd_dom_sf"/>
</dbReference>
<organism evidence="3 4">
    <name type="scientific">Mycobacterium bohemicum DSM 44277</name>
    <dbReference type="NCBI Taxonomy" id="1236609"/>
    <lineage>
        <taxon>Bacteria</taxon>
        <taxon>Bacillati</taxon>
        <taxon>Actinomycetota</taxon>
        <taxon>Actinomycetes</taxon>
        <taxon>Mycobacteriales</taxon>
        <taxon>Mycobacteriaceae</taxon>
        <taxon>Mycobacterium</taxon>
    </lineage>
</organism>
<dbReference type="InterPro" id="IPR000683">
    <property type="entry name" value="Gfo/Idh/MocA-like_OxRdtase_N"/>
</dbReference>
<dbReference type="Gene3D" id="3.40.50.720">
    <property type="entry name" value="NAD(P)-binding Rossmann-like Domain"/>
    <property type="match status" value="1"/>
</dbReference>
<dbReference type="PANTHER" id="PTHR43377:SF8">
    <property type="entry name" value="BLR3664 PROTEIN"/>
    <property type="match status" value="1"/>
</dbReference>
<evidence type="ECO:0000313" key="4">
    <source>
        <dbReference type="Proteomes" id="UP000198875"/>
    </source>
</evidence>
<gene>
    <name evidence="3" type="ORF">BN971_00646</name>
</gene>
<dbReference type="RefSeq" id="WP_211279809.1">
    <property type="nucleotide sequence ID" value="NZ_CSTD01000001.1"/>
</dbReference>
<dbReference type="Pfam" id="PF01408">
    <property type="entry name" value="GFO_IDH_MocA"/>
    <property type="match status" value="1"/>
</dbReference>
<evidence type="ECO:0000259" key="2">
    <source>
        <dbReference type="Pfam" id="PF22725"/>
    </source>
</evidence>
<evidence type="ECO:0000259" key="1">
    <source>
        <dbReference type="Pfam" id="PF01408"/>
    </source>
</evidence>
<dbReference type="SUPFAM" id="SSF55347">
    <property type="entry name" value="Glyceraldehyde-3-phosphate dehydrogenase-like, C-terminal domain"/>
    <property type="match status" value="1"/>
</dbReference>